<evidence type="ECO:0000256" key="1">
    <source>
        <dbReference type="SAM" id="Phobius"/>
    </source>
</evidence>
<keyword evidence="1" id="KW-0812">Transmembrane</keyword>
<evidence type="ECO:0000313" key="3">
    <source>
        <dbReference type="WBParaSite" id="Hba_07548"/>
    </source>
</evidence>
<evidence type="ECO:0000313" key="2">
    <source>
        <dbReference type="Proteomes" id="UP000095283"/>
    </source>
</evidence>
<feature type="transmembrane region" description="Helical" evidence="1">
    <location>
        <begin position="83"/>
        <end position="105"/>
    </location>
</feature>
<dbReference type="AlphaFoldDB" id="A0A1I7WQW9"/>
<dbReference type="Proteomes" id="UP000095283">
    <property type="component" value="Unplaced"/>
</dbReference>
<feature type="transmembrane region" description="Helical" evidence="1">
    <location>
        <begin position="125"/>
        <end position="148"/>
    </location>
</feature>
<reference evidence="3" key="1">
    <citation type="submission" date="2016-11" db="UniProtKB">
        <authorList>
            <consortium name="WormBaseParasite"/>
        </authorList>
    </citation>
    <scope>IDENTIFICATION</scope>
</reference>
<dbReference type="WBParaSite" id="Hba_07548">
    <property type="protein sequence ID" value="Hba_07548"/>
    <property type="gene ID" value="Hba_07548"/>
</dbReference>
<sequence>MKRVPHGYIRPINYARLVVILNIMSIKGGSTIRCIGIIVDQKFPILDEISYNVESKYGLFIKETTHYGIKYKKGHSIRHVRKMFYPSFLTMSIHTIFVIIFRSVLAKSKFGHLCKGKYFRRHVNWIPATMACCTDIQVYGLLIAEILLSIVGGIDSGRCGESANSNSQLHDVDWSREILKSVRISAYYLVVFFEIKNQDVCSSNHL</sequence>
<keyword evidence="2" id="KW-1185">Reference proteome</keyword>
<name>A0A1I7WQW9_HETBA</name>
<proteinExistence type="predicted"/>
<keyword evidence="1" id="KW-0472">Membrane</keyword>
<organism evidence="2 3">
    <name type="scientific">Heterorhabditis bacteriophora</name>
    <name type="common">Entomopathogenic nematode worm</name>
    <dbReference type="NCBI Taxonomy" id="37862"/>
    <lineage>
        <taxon>Eukaryota</taxon>
        <taxon>Metazoa</taxon>
        <taxon>Ecdysozoa</taxon>
        <taxon>Nematoda</taxon>
        <taxon>Chromadorea</taxon>
        <taxon>Rhabditida</taxon>
        <taxon>Rhabditina</taxon>
        <taxon>Rhabditomorpha</taxon>
        <taxon>Strongyloidea</taxon>
        <taxon>Heterorhabditidae</taxon>
        <taxon>Heterorhabditis</taxon>
    </lineage>
</organism>
<accession>A0A1I7WQW9</accession>
<protein>
    <submittedName>
        <fullName evidence="3">Transmembrane protein</fullName>
    </submittedName>
</protein>
<keyword evidence="1" id="KW-1133">Transmembrane helix</keyword>